<organism evidence="1 2">
    <name type="scientific">Corynebacterium choanae</name>
    <dbReference type="NCBI Taxonomy" id="1862358"/>
    <lineage>
        <taxon>Bacteria</taxon>
        <taxon>Bacillati</taxon>
        <taxon>Actinomycetota</taxon>
        <taxon>Actinomycetes</taxon>
        <taxon>Mycobacteriales</taxon>
        <taxon>Corynebacteriaceae</taxon>
        <taxon>Corynebacterium</taxon>
    </lineage>
</organism>
<sequence length="201" mass="21738">MQRFFGTPSTEWDHLDGQLHVYHVPAADSPLSRAMADTAAQLAAIDSIAIQPVPYFHATIQLLDWNLHTVSQSQVDTLIDTLHQATATVAALDLTFAAPVIRPYAVETVATVTRQWDQLVTTVRNACTAVGCVLPAAPYGAHMSLAYGIAEGPDSAIDQAMTPSGFPVSHTIDDLHLVSVTQNRAAGVFEFDQLARFTLRK</sequence>
<dbReference type="SUPFAM" id="SSF55144">
    <property type="entry name" value="LigT-like"/>
    <property type="match status" value="1"/>
</dbReference>
<evidence type="ECO:0000313" key="2">
    <source>
        <dbReference type="Proteomes" id="UP000269019"/>
    </source>
</evidence>
<name>A0A3G6J5G5_9CORY</name>
<accession>A0A3G6J5G5</accession>
<gene>
    <name evidence="1" type="ORF">CCHOA_03505</name>
</gene>
<dbReference type="AlphaFoldDB" id="A0A3G6J5G5"/>
<evidence type="ECO:0000313" key="1">
    <source>
        <dbReference type="EMBL" id="AZA13112.1"/>
    </source>
</evidence>
<dbReference type="Gene3D" id="3.90.1140.10">
    <property type="entry name" value="Cyclic phosphodiesterase"/>
    <property type="match status" value="1"/>
</dbReference>
<proteinExistence type="predicted"/>
<reference evidence="1 2" key="1">
    <citation type="submission" date="2018-11" db="EMBL/GenBank/DDBJ databases">
        <authorList>
            <person name="Kleinhagauer T."/>
            <person name="Glaeser S.P."/>
            <person name="Spergser J."/>
            <person name="Ruckert C."/>
            <person name="Kaempfer P."/>
            <person name="Busse H.-J."/>
        </authorList>
    </citation>
    <scope>NUCLEOTIDE SEQUENCE [LARGE SCALE GENOMIC DNA]</scope>
    <source>
        <strain evidence="1 2">200CH</strain>
    </source>
</reference>
<keyword evidence="2" id="KW-1185">Reference proteome</keyword>
<dbReference type="Proteomes" id="UP000269019">
    <property type="component" value="Chromosome"/>
</dbReference>
<protein>
    <recommendedName>
        <fullName evidence="3">2'-5' RNA ligase family protein</fullName>
    </recommendedName>
</protein>
<evidence type="ECO:0008006" key="3">
    <source>
        <dbReference type="Google" id="ProtNLM"/>
    </source>
</evidence>
<dbReference type="InterPro" id="IPR009097">
    <property type="entry name" value="Cyclic_Pdiesterase"/>
</dbReference>
<dbReference type="EMBL" id="CP033896">
    <property type="protein sequence ID" value="AZA13112.1"/>
    <property type="molecule type" value="Genomic_DNA"/>
</dbReference>
<dbReference type="RefSeq" id="WP_123926798.1">
    <property type="nucleotide sequence ID" value="NZ_CP033896.1"/>
</dbReference>
<dbReference type="KEGG" id="ccho:CCHOA_03505"/>
<dbReference type="OrthoDB" id="5193841at2"/>